<dbReference type="InterPro" id="IPR013783">
    <property type="entry name" value="Ig-like_fold"/>
</dbReference>
<accession>A0A7V3KNH0</accession>
<dbReference type="PROSITE" id="PS51257">
    <property type="entry name" value="PROKAR_LIPOPROTEIN"/>
    <property type="match status" value="1"/>
</dbReference>
<protein>
    <recommendedName>
        <fullName evidence="3">SbsA Ig-like domain-containing protein</fullName>
    </recommendedName>
</protein>
<keyword evidence="1" id="KW-0732">Signal</keyword>
<evidence type="ECO:0000256" key="1">
    <source>
        <dbReference type="SAM" id="SignalP"/>
    </source>
</evidence>
<dbReference type="Gene3D" id="2.60.40.10">
    <property type="entry name" value="Immunoglobulins"/>
    <property type="match status" value="1"/>
</dbReference>
<dbReference type="Pfam" id="PF17957">
    <property type="entry name" value="Big_7"/>
    <property type="match status" value="1"/>
</dbReference>
<evidence type="ECO:0000313" key="2">
    <source>
        <dbReference type="EMBL" id="HGB35946.1"/>
    </source>
</evidence>
<name>A0A7V3KNH0_UNCW3</name>
<organism evidence="2">
    <name type="scientific">candidate division WOR-3 bacterium</name>
    <dbReference type="NCBI Taxonomy" id="2052148"/>
    <lineage>
        <taxon>Bacteria</taxon>
        <taxon>Bacteria division WOR-3</taxon>
    </lineage>
</organism>
<feature type="signal peptide" evidence="1">
    <location>
        <begin position="1"/>
        <end position="20"/>
    </location>
</feature>
<dbReference type="AlphaFoldDB" id="A0A7V3KNH0"/>
<comment type="caution">
    <text evidence="2">The sequence shown here is derived from an EMBL/GenBank/DDBJ whole genome shotgun (WGS) entry which is preliminary data.</text>
</comment>
<evidence type="ECO:0008006" key="3">
    <source>
        <dbReference type="Google" id="ProtNLM"/>
    </source>
</evidence>
<dbReference type="EMBL" id="DTGD01000129">
    <property type="protein sequence ID" value="HGB35946.1"/>
    <property type="molecule type" value="Genomic_DNA"/>
</dbReference>
<feature type="chain" id="PRO_5031529672" description="SbsA Ig-like domain-containing protein" evidence="1">
    <location>
        <begin position="21"/>
        <end position="125"/>
    </location>
</feature>
<proteinExistence type="predicted"/>
<reference evidence="2" key="1">
    <citation type="journal article" date="2020" name="mSystems">
        <title>Genome- and Community-Level Interaction Insights into Carbon Utilization and Element Cycling Functions of Hydrothermarchaeota in Hydrothermal Sediment.</title>
        <authorList>
            <person name="Zhou Z."/>
            <person name="Liu Y."/>
            <person name="Xu W."/>
            <person name="Pan J."/>
            <person name="Luo Z.H."/>
            <person name="Li M."/>
        </authorList>
    </citation>
    <scope>NUCLEOTIDE SEQUENCE [LARGE SCALE GENOMIC DNA]</scope>
    <source>
        <strain evidence="2">SpSt-754</strain>
    </source>
</reference>
<gene>
    <name evidence="2" type="ORF">ENV38_03475</name>
</gene>
<sequence>MKRLVFILPAFLLLSCGYKAPPPGKPDINPPQVRITYPQEADTVYRDTSVSFLINDESQIKRVALIINEKTVEVDSVPPFTLPLQLEDIQDSVAIIKVRAVDIWDNTGESKPVKVFRPLMKEEED</sequence>